<dbReference type="Proteomes" id="UP000203651">
    <property type="component" value="Segment"/>
</dbReference>
<reference evidence="2 3" key="1">
    <citation type="journal article" date="2017" name="PLoS ONE">
        <title>The Complete Genome Sequence of a Second Distinct Betabaculovirus from the True Armyworm, Mythimna unipuncta.</title>
        <authorList>
            <person name="Harrison R.L."/>
            <person name="Rowley D.L."/>
            <person name="Mowery J."/>
            <person name="Bauchan G.R."/>
            <person name="Theilmann D.A."/>
            <person name="Rohrmann G.F."/>
            <person name="Erlandson M.A."/>
        </authorList>
    </citation>
    <scope>NUCLEOTIDE SEQUENCE [LARGE SCALE GENOMIC DNA]</scope>
    <source>
        <strain evidence="2">MyunGV#8</strain>
    </source>
</reference>
<name>A0A1S5YE50_9BBAC</name>
<dbReference type="EMBL" id="KX855660">
    <property type="protein sequence ID" value="AQQ80275.1"/>
    <property type="molecule type" value="Genomic_DNA"/>
</dbReference>
<dbReference type="GO" id="GO:0039679">
    <property type="term" value="C:viral occlusion body"/>
    <property type="evidence" value="ECO:0007669"/>
    <property type="project" value="InterPro"/>
</dbReference>
<accession>A0A1S5YE50</accession>
<sequence>MSQNILVLIRNEVQAVSEKLDNLASNLPNVDELNEKLDAQAAAVQAVQSDVTASNNKLDNIITILNPSVDKPVNGNTNKAKK</sequence>
<organism evidence="2 3">
    <name type="scientific">Betabaculovirus altermyunipunctae</name>
    <dbReference type="NCBI Taxonomy" id="3051996"/>
    <lineage>
        <taxon>Viruses</taxon>
        <taxon>Viruses incertae sedis</taxon>
        <taxon>Naldaviricetes</taxon>
        <taxon>Lefavirales</taxon>
        <taxon>Baculoviridae</taxon>
        <taxon>Betabaculovirus</taxon>
    </lineage>
</organism>
<feature type="coiled-coil region" evidence="1">
    <location>
        <begin position="6"/>
        <end position="50"/>
    </location>
</feature>
<keyword evidence="3" id="KW-1185">Reference proteome</keyword>
<keyword evidence="1" id="KW-0175">Coiled coil</keyword>
<protein>
    <submittedName>
        <fullName evidence="2">P10</fullName>
    </submittedName>
</protein>
<evidence type="ECO:0000313" key="3">
    <source>
        <dbReference type="Proteomes" id="UP000203651"/>
    </source>
</evidence>
<dbReference type="InterPro" id="IPR008702">
    <property type="entry name" value="NPV_P10"/>
</dbReference>
<dbReference type="Pfam" id="PF05531">
    <property type="entry name" value="NPV_P10"/>
    <property type="match status" value="1"/>
</dbReference>
<dbReference type="KEGG" id="vg:39105836"/>
<dbReference type="RefSeq" id="YP_009345723.1">
    <property type="nucleotide sequence ID" value="NC_033780.2"/>
</dbReference>
<dbReference type="GeneID" id="39105836"/>
<evidence type="ECO:0000256" key="1">
    <source>
        <dbReference type="SAM" id="Coils"/>
    </source>
</evidence>
<proteinExistence type="predicted"/>
<evidence type="ECO:0000313" key="2">
    <source>
        <dbReference type="EMBL" id="AQQ80275.1"/>
    </source>
</evidence>